<dbReference type="CDD" id="cd02440">
    <property type="entry name" value="AdoMet_MTases"/>
    <property type="match status" value="1"/>
</dbReference>
<evidence type="ECO:0008006" key="5">
    <source>
        <dbReference type="Google" id="ProtNLM"/>
    </source>
</evidence>
<protein>
    <recommendedName>
        <fullName evidence="5">Methyltransferase domain-containing protein</fullName>
    </recommendedName>
</protein>
<gene>
    <name evidence="3" type="ORF">QBC47DRAFT_140228</name>
</gene>
<reference evidence="3" key="1">
    <citation type="submission" date="2023-06" db="EMBL/GenBank/DDBJ databases">
        <title>Genome-scale phylogeny and comparative genomics of the fungal order Sordariales.</title>
        <authorList>
            <consortium name="Lawrence Berkeley National Laboratory"/>
            <person name="Hensen N."/>
            <person name="Bonometti L."/>
            <person name="Westerberg I."/>
            <person name="Brannstrom I.O."/>
            <person name="Guillou S."/>
            <person name="Cros-Aarteil S."/>
            <person name="Calhoun S."/>
            <person name="Haridas S."/>
            <person name="Kuo A."/>
            <person name="Mondo S."/>
            <person name="Pangilinan J."/>
            <person name="Riley R."/>
            <person name="Labutti K."/>
            <person name="Andreopoulos B."/>
            <person name="Lipzen A."/>
            <person name="Chen C."/>
            <person name="Yanf M."/>
            <person name="Daum C."/>
            <person name="Ng V."/>
            <person name="Clum A."/>
            <person name="Steindorff A."/>
            <person name="Ohm R."/>
            <person name="Martin F."/>
            <person name="Silar P."/>
            <person name="Natvig D."/>
            <person name="Lalanne C."/>
            <person name="Gautier V."/>
            <person name="Ament-Velasquez S.L."/>
            <person name="Kruys A."/>
            <person name="Hutchinson M.I."/>
            <person name="Powell A.J."/>
            <person name="Barry K."/>
            <person name="Miller A.N."/>
            <person name="Grigoriev I.V."/>
            <person name="Debuchy R."/>
            <person name="Gladieux P."/>
            <person name="Thoren M.H."/>
            <person name="Johannesson H."/>
        </authorList>
    </citation>
    <scope>NUCLEOTIDE SEQUENCE</scope>
    <source>
        <strain evidence="3">PSN4</strain>
    </source>
</reference>
<dbReference type="EMBL" id="MU839829">
    <property type="protein sequence ID" value="KAK1758412.1"/>
    <property type="molecule type" value="Genomic_DNA"/>
</dbReference>
<comment type="similarity">
    <text evidence="1">Belongs to the methyltransferase superfamily. LaeA methyltransferase family.</text>
</comment>
<dbReference type="PANTHER" id="PTHR43591:SF105">
    <property type="entry name" value="METHYLTRANSFERASE DOMAIN-CONTAINING PROTEIN-RELATED"/>
    <property type="match status" value="1"/>
</dbReference>
<dbReference type="AlphaFoldDB" id="A0AAJ0F8V9"/>
<dbReference type="GO" id="GO:0008168">
    <property type="term" value="F:methyltransferase activity"/>
    <property type="evidence" value="ECO:0007669"/>
    <property type="project" value="TreeGrafter"/>
</dbReference>
<accession>A0AAJ0F8V9</accession>
<evidence type="ECO:0000313" key="4">
    <source>
        <dbReference type="Proteomes" id="UP001239445"/>
    </source>
</evidence>
<dbReference type="SUPFAM" id="SSF53335">
    <property type="entry name" value="S-adenosyl-L-methionine-dependent methyltransferases"/>
    <property type="match status" value="1"/>
</dbReference>
<dbReference type="InterPro" id="IPR029063">
    <property type="entry name" value="SAM-dependent_MTases_sf"/>
</dbReference>
<keyword evidence="4" id="KW-1185">Reference proteome</keyword>
<evidence type="ECO:0000256" key="2">
    <source>
        <dbReference type="SAM" id="MobiDB-lite"/>
    </source>
</evidence>
<evidence type="ECO:0000313" key="3">
    <source>
        <dbReference type="EMBL" id="KAK1758412.1"/>
    </source>
</evidence>
<dbReference type="Proteomes" id="UP001239445">
    <property type="component" value="Unassembled WGS sequence"/>
</dbReference>
<organism evidence="3 4">
    <name type="scientific">Echria macrotheca</name>
    <dbReference type="NCBI Taxonomy" id="438768"/>
    <lineage>
        <taxon>Eukaryota</taxon>
        <taxon>Fungi</taxon>
        <taxon>Dikarya</taxon>
        <taxon>Ascomycota</taxon>
        <taxon>Pezizomycotina</taxon>
        <taxon>Sordariomycetes</taxon>
        <taxon>Sordariomycetidae</taxon>
        <taxon>Sordariales</taxon>
        <taxon>Schizotheciaceae</taxon>
        <taxon>Echria</taxon>
    </lineage>
</organism>
<comment type="caution">
    <text evidence="3">The sequence shown here is derived from an EMBL/GenBank/DDBJ whole genome shotgun (WGS) entry which is preliminary data.</text>
</comment>
<sequence>MFNRTVMAGASSSENPQPEADEEVPDGLVSDSHDDGVELQGTGHPDSPSRPFEDEFIDSDEDYASDYTMPDPTTLFRHENGRQYSIGPHPLPNDELGLAYMEAVAYLFRKALSQHMPDNLVLSSGSAMDGGENADDKPLNVLRVAAGRGEWAIAFADIHPFSNVTALEVAPIFATDWVPPNCRFLIQPNDKTQKGRWSRPFDLVNLGLGCFAGQEIINHAFRYLVPGGRIEIERIVLTPEPDDPADATDPVYTNSRLWTWSRLVNEGMIAVGYPIHDTAEHERMLHAAGFVDIRTTDLSSRRASSSSPPTEGDANIRVETVIAAHLEGISMTPLTRGLGWSKEQVVAMCPAVREEILGSGSGPRLRIHFPMFMCTGLKPTEG</sequence>
<proteinExistence type="inferred from homology"/>
<dbReference type="Gene3D" id="3.40.50.150">
    <property type="entry name" value="Vaccinia Virus protein VP39"/>
    <property type="match status" value="1"/>
</dbReference>
<name>A0AAJ0F8V9_9PEZI</name>
<feature type="region of interest" description="Disordered" evidence="2">
    <location>
        <begin position="1"/>
        <end position="55"/>
    </location>
</feature>
<dbReference type="PANTHER" id="PTHR43591">
    <property type="entry name" value="METHYLTRANSFERASE"/>
    <property type="match status" value="1"/>
</dbReference>
<evidence type="ECO:0000256" key="1">
    <source>
        <dbReference type="ARBA" id="ARBA00038158"/>
    </source>
</evidence>